<protein>
    <submittedName>
        <fullName evidence="1">Uncharacterized protein</fullName>
    </submittedName>
</protein>
<organism evidence="1 2">
    <name type="scientific">Trichinella britovi</name>
    <name type="common">Parasitic roundworm</name>
    <dbReference type="NCBI Taxonomy" id="45882"/>
    <lineage>
        <taxon>Eukaryota</taxon>
        <taxon>Metazoa</taxon>
        <taxon>Ecdysozoa</taxon>
        <taxon>Nematoda</taxon>
        <taxon>Enoplea</taxon>
        <taxon>Dorylaimia</taxon>
        <taxon>Trichinellida</taxon>
        <taxon>Trichinellidae</taxon>
        <taxon>Trichinella</taxon>
    </lineage>
</organism>
<name>A0A0V1CJP6_TRIBR</name>
<evidence type="ECO:0000313" key="1">
    <source>
        <dbReference type="EMBL" id="KRY48947.1"/>
    </source>
</evidence>
<gene>
    <name evidence="1" type="ORF">T03_7805</name>
</gene>
<dbReference type="Proteomes" id="UP000054653">
    <property type="component" value="Unassembled WGS sequence"/>
</dbReference>
<dbReference type="EMBL" id="JYDI01000191">
    <property type="protein sequence ID" value="KRY48947.1"/>
    <property type="molecule type" value="Genomic_DNA"/>
</dbReference>
<accession>A0A0V1CJP6</accession>
<dbReference type="AlphaFoldDB" id="A0A0V1CJP6"/>
<evidence type="ECO:0000313" key="2">
    <source>
        <dbReference type="Proteomes" id="UP000054653"/>
    </source>
</evidence>
<keyword evidence="2" id="KW-1185">Reference proteome</keyword>
<proteinExistence type="predicted"/>
<sequence>MAGYIKPQYKLRLLVKSTTFRVIMQKKAPDGSRSPVLQPKSGPPYICVVLTQWDYLLFDYIFSSDTQRFKPFHASVDKATSHQFKWLTVENCVSVGFCAVS</sequence>
<reference evidence="1 2" key="1">
    <citation type="submission" date="2015-01" db="EMBL/GenBank/DDBJ databases">
        <title>Evolution of Trichinella species and genotypes.</title>
        <authorList>
            <person name="Korhonen P.K."/>
            <person name="Edoardo P."/>
            <person name="Giuseppe L.R."/>
            <person name="Gasser R.B."/>
        </authorList>
    </citation>
    <scope>NUCLEOTIDE SEQUENCE [LARGE SCALE GENOMIC DNA]</scope>
    <source>
        <strain evidence="1">ISS120</strain>
    </source>
</reference>
<comment type="caution">
    <text evidence="1">The sequence shown here is derived from an EMBL/GenBank/DDBJ whole genome shotgun (WGS) entry which is preliminary data.</text>
</comment>